<comment type="caution">
    <text evidence="1">The sequence shown here is derived from an EMBL/GenBank/DDBJ whole genome shotgun (WGS) entry which is preliminary data.</text>
</comment>
<dbReference type="Proteomes" id="UP001612915">
    <property type="component" value="Unassembled WGS sequence"/>
</dbReference>
<evidence type="ECO:0000313" key="2">
    <source>
        <dbReference type="Proteomes" id="UP001612915"/>
    </source>
</evidence>
<protein>
    <submittedName>
        <fullName evidence="1">DUF1501 domain-containing protein</fullName>
    </submittedName>
</protein>
<dbReference type="PROSITE" id="PS51318">
    <property type="entry name" value="TAT"/>
    <property type="match status" value="1"/>
</dbReference>
<dbReference type="PANTHER" id="PTHR43737">
    <property type="entry name" value="BLL7424 PROTEIN"/>
    <property type="match status" value="1"/>
</dbReference>
<dbReference type="InterPro" id="IPR010869">
    <property type="entry name" value="DUF1501"/>
</dbReference>
<accession>A0ABW8AJH5</accession>
<organism evidence="1 2">
    <name type="scientific">Spongisporangium articulatum</name>
    <dbReference type="NCBI Taxonomy" id="3362603"/>
    <lineage>
        <taxon>Bacteria</taxon>
        <taxon>Bacillati</taxon>
        <taxon>Actinomycetota</taxon>
        <taxon>Actinomycetes</taxon>
        <taxon>Kineosporiales</taxon>
        <taxon>Kineosporiaceae</taxon>
        <taxon>Spongisporangium</taxon>
    </lineage>
</organism>
<dbReference type="Pfam" id="PF07394">
    <property type="entry name" value="DUF1501"/>
    <property type="match status" value="1"/>
</dbReference>
<dbReference type="RefSeq" id="WP_398274149.1">
    <property type="nucleotide sequence ID" value="NZ_JBITLV010000001.1"/>
</dbReference>
<sequence>MTTETLTMNETCGCPEGRGLSRRTLMRRLAAGGALGATLTVLEGFSPAARFAFAAEPASYAGDVLVVLSLRGGFDGLNAIVPAGDPAYATARPTIGVPTSRLIGADGIFGLHPGLAPLEPFWKAGTFGAVHAVGQPNPTRSHFQAMEELERAAPGSSLRTGWLDRTVGTRADAGAFQAVQAGSSAIPASLRGPNPEMALDSVKSFAISGAWDDGERARWTTALRAMAVPGAPAPIADPARAALAAAGTTAALAAKTYQPSGEASYPDTHLGKALRDVAQLIKAGIGLQVATVDEGDWDMHAGMGQAAKGGWMYDHLHDLAAALAAFATDLKSDSKRDFFSRVTLVTLSEFGRRVGENGSGGVDHGHGNAVLLLGGGVNGGKVHGRWPGLADEDLVDGDLAGATDYRLVLGEILTARCGASSLGDVFPGLTGDALGVVRPRS</sequence>
<name>A0ABW8AJH5_9ACTN</name>
<dbReference type="PANTHER" id="PTHR43737:SF1">
    <property type="entry name" value="DUF1501 DOMAIN-CONTAINING PROTEIN"/>
    <property type="match status" value="1"/>
</dbReference>
<dbReference type="EMBL" id="JBITLV010000001">
    <property type="protein sequence ID" value="MFI7585741.1"/>
    <property type="molecule type" value="Genomic_DNA"/>
</dbReference>
<dbReference type="InterPro" id="IPR006311">
    <property type="entry name" value="TAT_signal"/>
</dbReference>
<keyword evidence="2" id="KW-1185">Reference proteome</keyword>
<reference evidence="1 2" key="1">
    <citation type="submission" date="2024-10" db="EMBL/GenBank/DDBJ databases">
        <title>The Natural Products Discovery Center: Release of the First 8490 Sequenced Strains for Exploring Actinobacteria Biosynthetic Diversity.</title>
        <authorList>
            <person name="Kalkreuter E."/>
            <person name="Kautsar S.A."/>
            <person name="Yang D."/>
            <person name="Bader C.D."/>
            <person name="Teijaro C.N."/>
            <person name="Fluegel L."/>
            <person name="Davis C.M."/>
            <person name="Simpson J.R."/>
            <person name="Lauterbach L."/>
            <person name="Steele A.D."/>
            <person name="Gui C."/>
            <person name="Meng S."/>
            <person name="Li G."/>
            <person name="Viehrig K."/>
            <person name="Ye F."/>
            <person name="Su P."/>
            <person name="Kiefer A.F."/>
            <person name="Nichols A."/>
            <person name="Cepeda A.J."/>
            <person name="Yan W."/>
            <person name="Fan B."/>
            <person name="Jiang Y."/>
            <person name="Adhikari A."/>
            <person name="Zheng C.-J."/>
            <person name="Schuster L."/>
            <person name="Cowan T.M."/>
            <person name="Smanski M.J."/>
            <person name="Chevrette M.G."/>
            <person name="De Carvalho L.P.S."/>
            <person name="Shen B."/>
        </authorList>
    </citation>
    <scope>NUCLEOTIDE SEQUENCE [LARGE SCALE GENOMIC DNA]</scope>
    <source>
        <strain evidence="1 2">NPDC049639</strain>
    </source>
</reference>
<gene>
    <name evidence="1" type="ORF">ACIB24_01555</name>
</gene>
<proteinExistence type="predicted"/>
<evidence type="ECO:0000313" key="1">
    <source>
        <dbReference type="EMBL" id="MFI7585741.1"/>
    </source>
</evidence>